<gene>
    <name evidence="1" type="ORF">FRX31_034289</name>
</gene>
<feature type="non-terminal residue" evidence="1">
    <location>
        <position position="1"/>
    </location>
</feature>
<comment type="caution">
    <text evidence="1">The sequence shown here is derived from an EMBL/GenBank/DDBJ whole genome shotgun (WGS) entry which is preliminary data.</text>
</comment>
<accession>A0A7J6UU43</accession>
<evidence type="ECO:0000313" key="2">
    <source>
        <dbReference type="Proteomes" id="UP000554482"/>
    </source>
</evidence>
<organism evidence="1 2">
    <name type="scientific">Thalictrum thalictroides</name>
    <name type="common">Rue-anemone</name>
    <name type="synonym">Anemone thalictroides</name>
    <dbReference type="NCBI Taxonomy" id="46969"/>
    <lineage>
        <taxon>Eukaryota</taxon>
        <taxon>Viridiplantae</taxon>
        <taxon>Streptophyta</taxon>
        <taxon>Embryophyta</taxon>
        <taxon>Tracheophyta</taxon>
        <taxon>Spermatophyta</taxon>
        <taxon>Magnoliopsida</taxon>
        <taxon>Ranunculales</taxon>
        <taxon>Ranunculaceae</taxon>
        <taxon>Thalictroideae</taxon>
        <taxon>Thalictrum</taxon>
    </lineage>
</organism>
<proteinExistence type="predicted"/>
<sequence>NESAACFDEKYEVGDRILCRDVESNGPETSQANEEDTCIASNTLPLCQPKEILEC</sequence>
<protein>
    <submittedName>
        <fullName evidence="1">Uncharacterized protein</fullName>
    </submittedName>
</protein>
<dbReference type="EMBL" id="JABWDY010043189">
    <property type="protein sequence ID" value="KAF5176124.1"/>
    <property type="molecule type" value="Genomic_DNA"/>
</dbReference>
<evidence type="ECO:0000313" key="1">
    <source>
        <dbReference type="EMBL" id="KAF5176124.1"/>
    </source>
</evidence>
<dbReference type="Proteomes" id="UP000554482">
    <property type="component" value="Unassembled WGS sequence"/>
</dbReference>
<name>A0A7J6UU43_THATH</name>
<dbReference type="AlphaFoldDB" id="A0A7J6UU43"/>
<keyword evidence="2" id="KW-1185">Reference proteome</keyword>
<reference evidence="1 2" key="1">
    <citation type="submission" date="2020-06" db="EMBL/GenBank/DDBJ databases">
        <title>Transcriptomic and genomic resources for Thalictrum thalictroides and T. hernandezii: Facilitating candidate gene discovery in an emerging model plant lineage.</title>
        <authorList>
            <person name="Arias T."/>
            <person name="Riano-Pachon D.M."/>
            <person name="Di Stilio V.S."/>
        </authorList>
    </citation>
    <scope>NUCLEOTIDE SEQUENCE [LARGE SCALE GENOMIC DNA]</scope>
    <source>
        <strain evidence="2">cv. WT478/WT964</strain>
        <tissue evidence="1">Leaves</tissue>
    </source>
</reference>